<keyword evidence="3" id="KW-1185">Reference proteome</keyword>
<feature type="compositionally biased region" description="Polar residues" evidence="1">
    <location>
        <begin position="208"/>
        <end position="223"/>
    </location>
</feature>
<feature type="region of interest" description="Disordered" evidence="1">
    <location>
        <begin position="194"/>
        <end position="255"/>
    </location>
</feature>
<reference evidence="2 3" key="1">
    <citation type="journal article" date="2024" name="Microbiol. Resour. Announc.">
        <title>Genome annotations for the ascomycete fungi Trichoderma harzianum, Trichoderma aggressivum, and Purpureocillium lilacinum.</title>
        <authorList>
            <person name="Beijen E.P.W."/>
            <person name="Ohm R.A."/>
        </authorList>
    </citation>
    <scope>NUCLEOTIDE SEQUENCE [LARGE SCALE GENOMIC DNA]</scope>
    <source>
        <strain evidence="2 3">CBS 150709</strain>
    </source>
</reference>
<dbReference type="Proteomes" id="UP001287286">
    <property type="component" value="Unassembled WGS sequence"/>
</dbReference>
<evidence type="ECO:0000313" key="3">
    <source>
        <dbReference type="Proteomes" id="UP001287286"/>
    </source>
</evidence>
<sequence>MTAPSFEALATPNFFDNTLFSFPADTTFEQHSRPGCRRHHLLLVTPPCDGTVFSSLGDTISHNTLFWSLETLPFPFPWRHPLLATPSSRRLLTPICDNTNSMSPVDTYSWRHRLFPPGDTTSRQHHILGPWQHPPRTTPSPHDTLFARHPLRTTPSSHDTLFPRHPLPTTPPFDNTTLSDPGNTLFARHPLRTTPSSHDTLFPRHHLSTTPLSRTLATPSSHDTLFPRHPLPTTPSSHDTLFPRHPLRTRSTPLC</sequence>
<accession>A0ABR0BDZ4</accession>
<evidence type="ECO:0000256" key="1">
    <source>
        <dbReference type="SAM" id="MobiDB-lite"/>
    </source>
</evidence>
<name>A0ABR0BDZ4_PURLI</name>
<gene>
    <name evidence="2" type="ORF">Purlil1_13443</name>
</gene>
<evidence type="ECO:0000313" key="2">
    <source>
        <dbReference type="EMBL" id="KAK4071327.1"/>
    </source>
</evidence>
<protein>
    <submittedName>
        <fullName evidence="2">Uncharacterized protein</fullName>
    </submittedName>
</protein>
<dbReference type="EMBL" id="JAWRVI010000222">
    <property type="protein sequence ID" value="KAK4071327.1"/>
    <property type="molecule type" value="Genomic_DNA"/>
</dbReference>
<organism evidence="2 3">
    <name type="scientific">Purpureocillium lilacinum</name>
    <name type="common">Paecilomyces lilacinus</name>
    <dbReference type="NCBI Taxonomy" id="33203"/>
    <lineage>
        <taxon>Eukaryota</taxon>
        <taxon>Fungi</taxon>
        <taxon>Dikarya</taxon>
        <taxon>Ascomycota</taxon>
        <taxon>Pezizomycotina</taxon>
        <taxon>Sordariomycetes</taxon>
        <taxon>Hypocreomycetidae</taxon>
        <taxon>Hypocreales</taxon>
        <taxon>Ophiocordycipitaceae</taxon>
        <taxon>Purpureocillium</taxon>
    </lineage>
</organism>
<proteinExistence type="predicted"/>
<comment type="caution">
    <text evidence="2">The sequence shown here is derived from an EMBL/GenBank/DDBJ whole genome shotgun (WGS) entry which is preliminary data.</text>
</comment>